<evidence type="ECO:0000256" key="1">
    <source>
        <dbReference type="ARBA" id="ARBA00008675"/>
    </source>
</evidence>
<dbReference type="Proteomes" id="UP000324585">
    <property type="component" value="Unassembled WGS sequence"/>
</dbReference>
<dbReference type="InterPro" id="IPR050130">
    <property type="entry name" value="ClpA_ClpB"/>
</dbReference>
<dbReference type="InterPro" id="IPR036628">
    <property type="entry name" value="Clp_N_dom_sf"/>
</dbReference>
<dbReference type="FunFam" id="3.40.50.300:FF:000120">
    <property type="entry name" value="ATP-dependent chaperone ClpB"/>
    <property type="match status" value="1"/>
</dbReference>
<protein>
    <submittedName>
        <fullName evidence="10">Chaperone protein ClpB 2</fullName>
    </submittedName>
</protein>
<evidence type="ECO:0000256" key="6">
    <source>
        <dbReference type="PROSITE-ProRule" id="PRU01251"/>
    </source>
</evidence>
<reference evidence="11" key="1">
    <citation type="journal article" date="2019" name="Nat. Commun.">
        <title>Expansion of phycobilisome linker gene families in mesophilic red algae.</title>
        <authorList>
            <person name="Lee J."/>
            <person name="Kim D."/>
            <person name="Bhattacharya D."/>
            <person name="Yoon H.S."/>
        </authorList>
    </citation>
    <scope>NUCLEOTIDE SEQUENCE [LARGE SCALE GENOMIC DNA]</scope>
    <source>
        <strain evidence="11">CCMP 1328</strain>
    </source>
</reference>
<dbReference type="PANTHER" id="PTHR11638:SF18">
    <property type="entry name" value="HEAT SHOCK PROTEIN 104"/>
    <property type="match status" value="1"/>
</dbReference>
<dbReference type="InterPro" id="IPR041546">
    <property type="entry name" value="ClpA/ClpB_AAA_lid"/>
</dbReference>
<dbReference type="GO" id="GO:0034605">
    <property type="term" value="P:cellular response to heat"/>
    <property type="evidence" value="ECO:0007669"/>
    <property type="project" value="TreeGrafter"/>
</dbReference>
<dbReference type="GO" id="GO:0016887">
    <property type="term" value="F:ATP hydrolysis activity"/>
    <property type="evidence" value="ECO:0007669"/>
    <property type="project" value="InterPro"/>
</dbReference>
<keyword evidence="4" id="KW-0067">ATP-binding</keyword>
<gene>
    <name evidence="10" type="ORF">FVE85_8283</name>
</gene>
<dbReference type="SMART" id="SM00382">
    <property type="entry name" value="AAA"/>
    <property type="match status" value="2"/>
</dbReference>
<dbReference type="GO" id="GO:0005737">
    <property type="term" value="C:cytoplasm"/>
    <property type="evidence" value="ECO:0007669"/>
    <property type="project" value="InterPro"/>
</dbReference>
<dbReference type="OrthoDB" id="47330at2759"/>
<dbReference type="Pfam" id="PF02861">
    <property type="entry name" value="Clp_N"/>
    <property type="match status" value="1"/>
</dbReference>
<dbReference type="Gene3D" id="1.10.1780.10">
    <property type="entry name" value="Clp, N-terminal domain"/>
    <property type="match status" value="1"/>
</dbReference>
<feature type="compositionally biased region" description="Acidic residues" evidence="8">
    <location>
        <begin position="969"/>
        <end position="980"/>
    </location>
</feature>
<dbReference type="Pfam" id="PF07724">
    <property type="entry name" value="AAA_2"/>
    <property type="match status" value="1"/>
</dbReference>
<dbReference type="SMART" id="SM01086">
    <property type="entry name" value="ClpB_D2-small"/>
    <property type="match status" value="1"/>
</dbReference>
<dbReference type="SUPFAM" id="SSF81923">
    <property type="entry name" value="Double Clp-N motif"/>
    <property type="match status" value="1"/>
</dbReference>
<dbReference type="PRINTS" id="PR00300">
    <property type="entry name" value="CLPPROTEASEA"/>
</dbReference>
<comment type="similarity">
    <text evidence="1">Belongs to the ClpA/ClpB family.</text>
</comment>
<dbReference type="InterPro" id="IPR004176">
    <property type="entry name" value="Clp_R_N"/>
</dbReference>
<evidence type="ECO:0000256" key="5">
    <source>
        <dbReference type="ARBA" id="ARBA00023186"/>
    </source>
</evidence>
<dbReference type="CDD" id="cd00009">
    <property type="entry name" value="AAA"/>
    <property type="match status" value="1"/>
</dbReference>
<dbReference type="GO" id="GO:0005524">
    <property type="term" value="F:ATP binding"/>
    <property type="evidence" value="ECO:0007669"/>
    <property type="project" value="UniProtKB-KW"/>
</dbReference>
<keyword evidence="3" id="KW-0547">Nucleotide-binding</keyword>
<dbReference type="PROSITE" id="PS51903">
    <property type="entry name" value="CLP_R"/>
    <property type="match status" value="1"/>
</dbReference>
<dbReference type="EMBL" id="VRMN01000011">
    <property type="protein sequence ID" value="KAA8491801.1"/>
    <property type="molecule type" value="Genomic_DNA"/>
</dbReference>
<dbReference type="FunFam" id="1.10.8.60:FF:000017">
    <property type="entry name" value="ATP-dependent chaperone ClpB"/>
    <property type="match status" value="1"/>
</dbReference>
<sequence length="980" mass="109170">MSMGAEEKMMFVGSVPGALGTRATGCHAVPSSSVSTSRCRPVPAAVGVARPGRAFGLVAPQARRASGRRNTRALRMVGTSGSGDAADLLKAELYTEKAWEALGRLSALAQKHKQQVIESEVLLLSLLEDDLAQRFVQKAVALAQSSESTARVRGVAEEFVKRQPQVSNASSGQVMGRSLREALEGARRIQRDFEDQFVSIEHLLLACWRDGRLRRGLLDKVRLSEEQLKNGVLAVRGKNKVTSQNPEASYESLEKYGRDLTKEAREGKLDPVIGRDAEIRRTIQILSRRTKNNPILLGEPGVGKTAIAEGLAQRIVSGDVPSSLKDRTLISLDMGALIAGAKYRGEFEERLKAVLKEVKESDGQIVLFIDEIHTVVGAGKTDGAMDASNLLKPMLARGELHCIGATTLDEYRKYMEKDAALERRFQQVQVDQPSTLDTISILRGLKERYELHHGVRITDSALVSAAMLSDRYITERFLPDKAIDLVDESMAKLKMEITSKPSELDAIDRRILRLEMERLSLKNEGGRVANERRESLDAELESLKAEQVKLEMQWSKERSQLDDIKEIRERIEETRIEIERAENQYDLNRAAELKYSVLTKLQSELAAKEEALDGASENGEFLLRDEVTEDDIAKTVSSWTRIPVNKLLATERDKLLHLDEELAKRVKGQNEAIMAVAEAVQRSRAGLANPDRPIASFAFLGPTGVGKTELSKALTELLFDSESALVRLDMSEYMEKFNVSRLVGSPPGYVGYEEGGQLTEAVRRRPYSVVLFDEIEKAHPDVFNMLLQILDDGRITDSQGRTVDFTNTIIILTSNIGSELILEQSKDPSQYELMKMRVMDAMRAKFRPEFLNRLDEFIIFHALERTQLREIVRLQVESVSKRLADKKMVIECDDAALDFICDVGYDPSYGARPIKRAVQRELETPIAKKILAGELLEGDAIFVTVQFERLSIQSRRMASDVTGSVTSEGESDAPVEAEVV</sequence>
<evidence type="ECO:0000313" key="10">
    <source>
        <dbReference type="EMBL" id="KAA8491801.1"/>
    </source>
</evidence>
<keyword evidence="11" id="KW-1185">Reference proteome</keyword>
<dbReference type="InterPro" id="IPR017730">
    <property type="entry name" value="Chaperonin_ClpB"/>
</dbReference>
<dbReference type="PANTHER" id="PTHR11638">
    <property type="entry name" value="ATP-DEPENDENT CLP PROTEASE"/>
    <property type="match status" value="1"/>
</dbReference>
<evidence type="ECO:0000256" key="2">
    <source>
        <dbReference type="ARBA" id="ARBA00022737"/>
    </source>
</evidence>
<organism evidence="10 11">
    <name type="scientific">Porphyridium purpureum</name>
    <name type="common">Red alga</name>
    <name type="synonym">Porphyridium cruentum</name>
    <dbReference type="NCBI Taxonomy" id="35688"/>
    <lineage>
        <taxon>Eukaryota</taxon>
        <taxon>Rhodophyta</taxon>
        <taxon>Bangiophyceae</taxon>
        <taxon>Porphyridiales</taxon>
        <taxon>Porphyridiaceae</taxon>
        <taxon>Porphyridium</taxon>
    </lineage>
</organism>
<evidence type="ECO:0000256" key="7">
    <source>
        <dbReference type="SAM" id="Coils"/>
    </source>
</evidence>
<evidence type="ECO:0000256" key="3">
    <source>
        <dbReference type="ARBA" id="ARBA00022741"/>
    </source>
</evidence>
<dbReference type="InterPro" id="IPR018368">
    <property type="entry name" value="ClpA/B_CS1"/>
</dbReference>
<keyword evidence="5" id="KW-0143">Chaperone</keyword>
<dbReference type="SUPFAM" id="SSF52540">
    <property type="entry name" value="P-loop containing nucleoside triphosphate hydrolases"/>
    <property type="match status" value="2"/>
</dbReference>
<accession>A0A5J4YK30</accession>
<dbReference type="Pfam" id="PF10431">
    <property type="entry name" value="ClpB_D2-small"/>
    <property type="match status" value="1"/>
</dbReference>
<dbReference type="Pfam" id="PF00004">
    <property type="entry name" value="AAA"/>
    <property type="match status" value="1"/>
</dbReference>
<dbReference type="InterPro" id="IPR019489">
    <property type="entry name" value="Clp_ATPase_C"/>
</dbReference>
<dbReference type="InterPro" id="IPR001270">
    <property type="entry name" value="ClpA/B"/>
</dbReference>
<dbReference type="Pfam" id="PF17871">
    <property type="entry name" value="AAA_lid_9"/>
    <property type="match status" value="1"/>
</dbReference>
<dbReference type="InterPro" id="IPR003593">
    <property type="entry name" value="AAA+_ATPase"/>
</dbReference>
<comment type="caution">
    <text evidence="10">The sequence shown here is derived from an EMBL/GenBank/DDBJ whole genome shotgun (WGS) entry which is preliminary data.</text>
</comment>
<dbReference type="NCBIfam" id="TIGR03346">
    <property type="entry name" value="chaperone_ClpB"/>
    <property type="match status" value="1"/>
</dbReference>
<dbReference type="InterPro" id="IPR003959">
    <property type="entry name" value="ATPase_AAA_core"/>
</dbReference>
<dbReference type="CDD" id="cd19499">
    <property type="entry name" value="RecA-like_ClpB_Hsp104-like"/>
    <property type="match status" value="1"/>
</dbReference>
<feature type="coiled-coil region" evidence="7">
    <location>
        <begin position="504"/>
        <end position="618"/>
    </location>
</feature>
<dbReference type="InterPro" id="IPR027417">
    <property type="entry name" value="P-loop_NTPase"/>
</dbReference>
<keyword evidence="7" id="KW-0175">Coiled coil</keyword>
<dbReference type="Gene3D" id="3.40.50.300">
    <property type="entry name" value="P-loop containing nucleotide triphosphate hydrolases"/>
    <property type="match status" value="3"/>
</dbReference>
<dbReference type="FunFam" id="3.40.50.300:FF:000025">
    <property type="entry name" value="ATP-dependent Clp protease subunit"/>
    <property type="match status" value="1"/>
</dbReference>
<feature type="domain" description="Clp R" evidence="9">
    <location>
        <begin position="91"/>
        <end position="238"/>
    </location>
</feature>
<dbReference type="FunFam" id="3.40.50.300:FF:000010">
    <property type="entry name" value="Chaperone clpB 1, putative"/>
    <property type="match status" value="1"/>
</dbReference>
<name>A0A5J4YK30_PORPP</name>
<evidence type="ECO:0000256" key="8">
    <source>
        <dbReference type="SAM" id="MobiDB-lite"/>
    </source>
</evidence>
<dbReference type="Gene3D" id="1.10.8.60">
    <property type="match status" value="1"/>
</dbReference>
<feature type="region of interest" description="Disordered" evidence="8">
    <location>
        <begin position="961"/>
        <end position="980"/>
    </location>
</feature>
<proteinExistence type="inferred from homology"/>
<dbReference type="GO" id="GO:0042026">
    <property type="term" value="P:protein refolding"/>
    <property type="evidence" value="ECO:0007669"/>
    <property type="project" value="InterPro"/>
</dbReference>
<evidence type="ECO:0000259" key="9">
    <source>
        <dbReference type="PROSITE" id="PS51903"/>
    </source>
</evidence>
<dbReference type="AlphaFoldDB" id="A0A5J4YK30"/>
<dbReference type="OMA" id="IDLHYTK"/>
<keyword evidence="2 6" id="KW-0677">Repeat</keyword>
<evidence type="ECO:0000313" key="11">
    <source>
        <dbReference type="Proteomes" id="UP000324585"/>
    </source>
</evidence>
<dbReference type="PROSITE" id="PS00870">
    <property type="entry name" value="CLPAB_1"/>
    <property type="match status" value="1"/>
</dbReference>
<evidence type="ECO:0000256" key="4">
    <source>
        <dbReference type="ARBA" id="ARBA00022840"/>
    </source>
</evidence>